<dbReference type="Pfam" id="PF01943">
    <property type="entry name" value="Polysacc_synt"/>
    <property type="match status" value="1"/>
</dbReference>
<evidence type="ECO:0000256" key="4">
    <source>
        <dbReference type="ARBA" id="ARBA00022989"/>
    </source>
</evidence>
<dbReference type="InterPro" id="IPR024923">
    <property type="entry name" value="PG_synth_SpoVB"/>
</dbReference>
<reference evidence="7 8" key="1">
    <citation type="submission" date="2023-04" db="EMBL/GenBank/DDBJ databases">
        <title>Fusibacter bizertensis strain WBS, isolated from littoral bottom sediments of the Arctic seas - biochemical and genomic analysis.</title>
        <authorList>
            <person name="Brioukhanov A.L."/>
        </authorList>
    </citation>
    <scope>NUCLEOTIDE SEQUENCE [LARGE SCALE GENOMIC DNA]</scope>
    <source>
        <strain evidence="7 8">WBS</strain>
    </source>
</reference>
<feature type="transmembrane region" description="Helical" evidence="6">
    <location>
        <begin position="417"/>
        <end position="436"/>
    </location>
</feature>
<evidence type="ECO:0000313" key="7">
    <source>
        <dbReference type="EMBL" id="MDH8677936.1"/>
    </source>
</evidence>
<feature type="transmembrane region" description="Helical" evidence="6">
    <location>
        <begin position="159"/>
        <end position="178"/>
    </location>
</feature>
<keyword evidence="8" id="KW-1185">Reference proteome</keyword>
<feature type="transmembrane region" description="Helical" evidence="6">
    <location>
        <begin position="313"/>
        <end position="334"/>
    </location>
</feature>
<dbReference type="InterPro" id="IPR002797">
    <property type="entry name" value="Polysacc_synth"/>
</dbReference>
<comment type="caution">
    <text evidence="7">The sequence shown here is derived from an EMBL/GenBank/DDBJ whole genome shotgun (WGS) entry which is preliminary data.</text>
</comment>
<feature type="transmembrane region" description="Helical" evidence="6">
    <location>
        <begin position="227"/>
        <end position="247"/>
    </location>
</feature>
<feature type="transmembrane region" description="Helical" evidence="6">
    <location>
        <begin position="475"/>
        <end position="497"/>
    </location>
</feature>
<feature type="transmembrane region" description="Helical" evidence="6">
    <location>
        <begin position="448"/>
        <end position="469"/>
    </location>
</feature>
<evidence type="ECO:0000256" key="3">
    <source>
        <dbReference type="ARBA" id="ARBA00022692"/>
    </source>
</evidence>
<evidence type="ECO:0000256" key="5">
    <source>
        <dbReference type="ARBA" id="ARBA00023136"/>
    </source>
</evidence>
<keyword evidence="4 6" id="KW-1133">Transmembrane helix</keyword>
<sequence>MKNKFAKNLGILGLIGLLIKLIGAIYRVPLAVFMSEDAVAYYSLAYPWYNILIVISSTSIPAVIAKLTAEAIATDNRKLQDDVLNVSRRLMQLFGLITMVLLIGFSGIISNALGYPESKYSFYVLGIASFFVAQNAAYRGFFQGTQRLELYGISQLLEQLGRVFLGLGMVVMVSGMAIGDGYVAAAGTSGALFGAIISWGYSISRHRKYYKDHQKMISDFKGVSKKIFTILIPIAIGASIMPLLQIIDGTVVVWRLRDIGLVDQAAVLYSYISFYSSPIINIAQAVFAALEVSLLPMITKSFTQKSASLKHQVNLGVLLSIVLGLPMGLGIWGFSEQILLFLYPTKVDIAVDAASVLSIMGLSIVFFSVFIATTSILQGINQYKRPVLHLFIGAVVKVISAYILIGIETINIDGAAYSTLLAYLVAAGLNLFYVYKAVKPSREFVKKGLLTLLANIVMILSAKGVFAVLNGRLPMRLNLLVSIAIAVVVYGVCIYFGKVITKNDFDNLGEHE</sequence>
<dbReference type="InterPro" id="IPR050833">
    <property type="entry name" value="Poly_Biosynth_Transport"/>
</dbReference>
<keyword evidence="2" id="KW-1003">Cell membrane</keyword>
<feature type="transmembrane region" description="Helical" evidence="6">
    <location>
        <begin position="267"/>
        <end position="292"/>
    </location>
</feature>
<feature type="transmembrane region" description="Helical" evidence="6">
    <location>
        <begin position="48"/>
        <end position="69"/>
    </location>
</feature>
<organism evidence="7 8">
    <name type="scientific">Fusibacter bizertensis</name>
    <dbReference type="NCBI Taxonomy" id="1488331"/>
    <lineage>
        <taxon>Bacteria</taxon>
        <taxon>Bacillati</taxon>
        <taxon>Bacillota</taxon>
        <taxon>Clostridia</taxon>
        <taxon>Eubacteriales</taxon>
        <taxon>Eubacteriales Family XII. Incertae Sedis</taxon>
        <taxon>Fusibacter</taxon>
    </lineage>
</organism>
<protein>
    <submittedName>
        <fullName evidence="7">Polysaccharide biosynthesis protein</fullName>
    </submittedName>
</protein>
<name>A0ABT6NC17_9FIRM</name>
<dbReference type="PANTHER" id="PTHR30250">
    <property type="entry name" value="PST FAMILY PREDICTED COLANIC ACID TRANSPORTER"/>
    <property type="match status" value="1"/>
</dbReference>
<proteinExistence type="predicted"/>
<evidence type="ECO:0000313" key="8">
    <source>
        <dbReference type="Proteomes" id="UP001158045"/>
    </source>
</evidence>
<evidence type="ECO:0000256" key="1">
    <source>
        <dbReference type="ARBA" id="ARBA00004651"/>
    </source>
</evidence>
<keyword evidence="5 6" id="KW-0472">Membrane</keyword>
<keyword evidence="3 6" id="KW-0812">Transmembrane</keyword>
<dbReference type="CDD" id="cd13124">
    <property type="entry name" value="MATE_SpoVB_like"/>
    <property type="match status" value="1"/>
</dbReference>
<evidence type="ECO:0000256" key="6">
    <source>
        <dbReference type="SAM" id="Phobius"/>
    </source>
</evidence>
<feature type="transmembrane region" description="Helical" evidence="6">
    <location>
        <begin position="387"/>
        <end position="405"/>
    </location>
</feature>
<feature type="transmembrane region" description="Helical" evidence="6">
    <location>
        <begin position="120"/>
        <end position="138"/>
    </location>
</feature>
<dbReference type="PIRSF" id="PIRSF038958">
    <property type="entry name" value="PG_synth_SpoVB"/>
    <property type="match status" value="1"/>
</dbReference>
<feature type="transmembrane region" description="Helical" evidence="6">
    <location>
        <begin position="354"/>
        <end position="375"/>
    </location>
</feature>
<comment type="subcellular location">
    <subcellularLocation>
        <location evidence="1">Cell membrane</location>
        <topology evidence="1">Multi-pass membrane protein</topology>
    </subcellularLocation>
</comment>
<gene>
    <name evidence="7" type="ORF">QE109_07240</name>
</gene>
<dbReference type="PANTHER" id="PTHR30250:SF21">
    <property type="entry name" value="LIPID II FLIPPASE MURJ"/>
    <property type="match status" value="1"/>
</dbReference>
<dbReference type="EMBL" id="JARYZI010000004">
    <property type="protein sequence ID" value="MDH8677936.1"/>
    <property type="molecule type" value="Genomic_DNA"/>
</dbReference>
<evidence type="ECO:0000256" key="2">
    <source>
        <dbReference type="ARBA" id="ARBA00022475"/>
    </source>
</evidence>
<dbReference type="RefSeq" id="WP_281093764.1">
    <property type="nucleotide sequence ID" value="NZ_JARYZI010000004.1"/>
</dbReference>
<feature type="transmembrane region" description="Helical" evidence="6">
    <location>
        <begin position="184"/>
        <end position="206"/>
    </location>
</feature>
<dbReference type="Proteomes" id="UP001158045">
    <property type="component" value="Unassembled WGS sequence"/>
</dbReference>
<feature type="transmembrane region" description="Helical" evidence="6">
    <location>
        <begin position="90"/>
        <end position="114"/>
    </location>
</feature>
<accession>A0ABT6NC17</accession>